<evidence type="ECO:0000256" key="3">
    <source>
        <dbReference type="ARBA" id="ARBA00023163"/>
    </source>
</evidence>
<keyword evidence="1" id="KW-0805">Transcription regulation</keyword>
<dbReference type="Gene3D" id="1.10.10.60">
    <property type="entry name" value="Homeodomain-like"/>
    <property type="match status" value="1"/>
</dbReference>
<dbReference type="PANTHER" id="PTHR46796">
    <property type="entry name" value="HTH-TYPE TRANSCRIPTIONAL ACTIVATOR RHAS-RELATED"/>
    <property type="match status" value="1"/>
</dbReference>
<keyword evidence="2" id="KW-0238">DNA-binding</keyword>
<sequence>MARYWTTGDRPTKEQFSYWREVVCEAFTPLAPRPPRADATVTGLPGWVRSSALTTTNCAEIASTTQLIDHGRDEVRRTDSEQIFVNLQVSGHCIGSQGGRECLVPAGSFALFDTTSEYRLRFYDSDTTREWRVVSFRVPRATIAPLVAAPHAITAVAHDATAVGLDTVLGSTMRSIWRTADTLDPAAAHAAESAFAALLAATVGGSEQLLDTRQESLDATLRSTINRYLAAHLQGPDLSAATVARRFGISVRKLHSLYAASDLTYARTVMRFRVDACATELAAGTTRSLTHLAARWGFTDLSHMNRVFRKFHDCLPSQFEGGKPVNPQQRETRA</sequence>
<name>A0A4R1HX51_PSEEN</name>
<evidence type="ECO:0000313" key="6">
    <source>
        <dbReference type="Proteomes" id="UP000295560"/>
    </source>
</evidence>
<dbReference type="EMBL" id="SMFZ01000001">
    <property type="protein sequence ID" value="TCK26073.1"/>
    <property type="molecule type" value="Genomic_DNA"/>
</dbReference>
<dbReference type="OrthoDB" id="9799345at2"/>
<dbReference type="InterPro" id="IPR009057">
    <property type="entry name" value="Homeodomain-like_sf"/>
</dbReference>
<dbReference type="InterPro" id="IPR035418">
    <property type="entry name" value="AraC-bd_2"/>
</dbReference>
<dbReference type="GO" id="GO:0003700">
    <property type="term" value="F:DNA-binding transcription factor activity"/>
    <property type="evidence" value="ECO:0007669"/>
    <property type="project" value="InterPro"/>
</dbReference>
<dbReference type="InterPro" id="IPR018060">
    <property type="entry name" value="HTH_AraC"/>
</dbReference>
<gene>
    <name evidence="5" type="ORF">EV378_1901</name>
</gene>
<evidence type="ECO:0000259" key="4">
    <source>
        <dbReference type="PROSITE" id="PS01124"/>
    </source>
</evidence>
<dbReference type="InterPro" id="IPR050204">
    <property type="entry name" value="AraC_XylS_family_regulators"/>
</dbReference>
<dbReference type="SUPFAM" id="SSF46689">
    <property type="entry name" value="Homeodomain-like"/>
    <property type="match status" value="1"/>
</dbReference>
<keyword evidence="6" id="KW-1185">Reference proteome</keyword>
<dbReference type="PROSITE" id="PS01124">
    <property type="entry name" value="HTH_ARAC_FAMILY_2"/>
    <property type="match status" value="1"/>
</dbReference>
<dbReference type="PANTHER" id="PTHR46796:SF6">
    <property type="entry name" value="ARAC SUBFAMILY"/>
    <property type="match status" value="1"/>
</dbReference>
<protein>
    <submittedName>
        <fullName evidence="5">AraC family transcriptional regulator</fullName>
    </submittedName>
</protein>
<dbReference type="Proteomes" id="UP000295560">
    <property type="component" value="Unassembled WGS sequence"/>
</dbReference>
<evidence type="ECO:0000256" key="2">
    <source>
        <dbReference type="ARBA" id="ARBA00023125"/>
    </source>
</evidence>
<evidence type="ECO:0000313" key="5">
    <source>
        <dbReference type="EMBL" id="TCK26073.1"/>
    </source>
</evidence>
<proteinExistence type="predicted"/>
<dbReference type="AlphaFoldDB" id="A0A4R1HX51"/>
<dbReference type="GO" id="GO:0043565">
    <property type="term" value="F:sequence-specific DNA binding"/>
    <property type="evidence" value="ECO:0007669"/>
    <property type="project" value="InterPro"/>
</dbReference>
<dbReference type="Pfam" id="PF14525">
    <property type="entry name" value="AraC_binding_2"/>
    <property type="match status" value="1"/>
</dbReference>
<accession>A0A4R1HX51</accession>
<evidence type="ECO:0000256" key="1">
    <source>
        <dbReference type="ARBA" id="ARBA00023015"/>
    </source>
</evidence>
<reference evidence="5 6" key="1">
    <citation type="submission" date="2019-03" db="EMBL/GenBank/DDBJ databases">
        <title>Sequencing the genomes of 1000 actinobacteria strains.</title>
        <authorList>
            <person name="Klenk H.-P."/>
        </authorList>
    </citation>
    <scope>NUCLEOTIDE SEQUENCE [LARGE SCALE GENOMIC DNA]</scope>
    <source>
        <strain evidence="5 6">DSM 44969</strain>
    </source>
</reference>
<comment type="caution">
    <text evidence="5">The sequence shown here is derived from an EMBL/GenBank/DDBJ whole genome shotgun (WGS) entry which is preliminary data.</text>
</comment>
<feature type="domain" description="HTH araC/xylS-type" evidence="4">
    <location>
        <begin position="223"/>
        <end position="322"/>
    </location>
</feature>
<dbReference type="Pfam" id="PF12833">
    <property type="entry name" value="HTH_18"/>
    <property type="match status" value="1"/>
</dbReference>
<dbReference type="RefSeq" id="WP_132422756.1">
    <property type="nucleotide sequence ID" value="NZ_SMFZ01000001.1"/>
</dbReference>
<organism evidence="5 6">
    <name type="scientific">Pseudonocardia endophytica</name>
    <dbReference type="NCBI Taxonomy" id="401976"/>
    <lineage>
        <taxon>Bacteria</taxon>
        <taxon>Bacillati</taxon>
        <taxon>Actinomycetota</taxon>
        <taxon>Actinomycetes</taxon>
        <taxon>Pseudonocardiales</taxon>
        <taxon>Pseudonocardiaceae</taxon>
        <taxon>Pseudonocardia</taxon>
    </lineage>
</organism>
<keyword evidence="3" id="KW-0804">Transcription</keyword>
<dbReference type="SMART" id="SM00342">
    <property type="entry name" value="HTH_ARAC"/>
    <property type="match status" value="1"/>
</dbReference>